<evidence type="ECO:0000256" key="9">
    <source>
        <dbReference type="ARBA" id="ARBA00023012"/>
    </source>
</evidence>
<comment type="catalytic activity">
    <reaction evidence="1">
        <text>ATP + protein L-histidine = ADP + protein N-phospho-L-histidine.</text>
        <dbReference type="EC" id="2.7.13.3"/>
    </reaction>
</comment>
<dbReference type="OrthoDB" id="6735159at2"/>
<evidence type="ECO:0000256" key="7">
    <source>
        <dbReference type="ARBA" id="ARBA00022777"/>
    </source>
</evidence>
<evidence type="ECO:0000256" key="8">
    <source>
        <dbReference type="ARBA" id="ARBA00022989"/>
    </source>
</evidence>
<dbReference type="RefSeq" id="WP_087112680.1">
    <property type="nucleotide sequence ID" value="NZ_CBCSCN010000013.1"/>
</dbReference>
<keyword evidence="9" id="KW-0902">Two-component regulatory system</keyword>
<dbReference type="PANTHER" id="PTHR45436">
    <property type="entry name" value="SENSOR HISTIDINE KINASE YKOH"/>
    <property type="match status" value="1"/>
</dbReference>
<dbReference type="EMBL" id="FWPT01000011">
    <property type="protein sequence ID" value="SMA50236.1"/>
    <property type="molecule type" value="Genomic_DNA"/>
</dbReference>
<reference evidence="13 14" key="1">
    <citation type="submission" date="2017-03" db="EMBL/GenBank/DDBJ databases">
        <authorList>
            <person name="Afonso C.L."/>
            <person name="Miller P.J."/>
            <person name="Scott M.A."/>
            <person name="Spackman E."/>
            <person name="Goraichik I."/>
            <person name="Dimitrov K.M."/>
            <person name="Suarez D.L."/>
            <person name="Swayne D.E."/>
        </authorList>
    </citation>
    <scope>NUCLEOTIDE SEQUENCE [LARGE SCALE GENOMIC DNA]</scope>
    <source>
        <strain evidence="13">SB41UT1</strain>
    </source>
</reference>
<evidence type="ECO:0000259" key="12">
    <source>
        <dbReference type="PROSITE" id="PS50885"/>
    </source>
</evidence>
<dbReference type="SUPFAM" id="SSF49344">
    <property type="entry name" value="CBD9-like"/>
    <property type="match status" value="1"/>
</dbReference>
<keyword evidence="14" id="KW-1185">Reference proteome</keyword>
<dbReference type="SMART" id="SM00304">
    <property type="entry name" value="HAMP"/>
    <property type="match status" value="1"/>
</dbReference>
<dbReference type="Gene3D" id="3.30.565.10">
    <property type="entry name" value="Histidine kinase-like ATPase, C-terminal domain"/>
    <property type="match status" value="1"/>
</dbReference>
<dbReference type="InterPro" id="IPR003660">
    <property type="entry name" value="HAMP_dom"/>
</dbReference>
<keyword evidence="6 10" id="KW-0812">Transmembrane</keyword>
<dbReference type="SMART" id="SM00387">
    <property type="entry name" value="HATPase_c"/>
    <property type="match status" value="1"/>
</dbReference>
<gene>
    <name evidence="13" type="primary">creC_2</name>
    <name evidence="13" type="ORF">EHSB41UT_04029</name>
</gene>
<keyword evidence="5 13" id="KW-0808">Transferase</keyword>
<evidence type="ECO:0000256" key="6">
    <source>
        <dbReference type="ARBA" id="ARBA00022692"/>
    </source>
</evidence>
<name>A0A1X7APL7_9GAMM</name>
<evidence type="ECO:0000259" key="11">
    <source>
        <dbReference type="PROSITE" id="PS50109"/>
    </source>
</evidence>
<dbReference type="Gene3D" id="1.10.287.130">
    <property type="match status" value="1"/>
</dbReference>
<dbReference type="Pfam" id="PF00512">
    <property type="entry name" value="HisKA"/>
    <property type="match status" value="1"/>
</dbReference>
<dbReference type="InterPro" id="IPR005467">
    <property type="entry name" value="His_kinase_dom"/>
</dbReference>
<keyword evidence="10" id="KW-0472">Membrane</keyword>
<keyword evidence="7" id="KW-0418">Kinase</keyword>
<dbReference type="InterPro" id="IPR050428">
    <property type="entry name" value="TCS_sensor_his_kinase"/>
</dbReference>
<dbReference type="SUPFAM" id="SSF47384">
    <property type="entry name" value="Homodimeric domain of signal transducing histidine kinase"/>
    <property type="match status" value="1"/>
</dbReference>
<evidence type="ECO:0000256" key="4">
    <source>
        <dbReference type="ARBA" id="ARBA00022553"/>
    </source>
</evidence>
<dbReference type="PANTHER" id="PTHR45436:SF5">
    <property type="entry name" value="SENSOR HISTIDINE KINASE TRCS"/>
    <property type="match status" value="1"/>
</dbReference>
<dbReference type="CDD" id="cd00082">
    <property type="entry name" value="HisKA"/>
    <property type="match status" value="1"/>
</dbReference>
<evidence type="ECO:0000256" key="2">
    <source>
        <dbReference type="ARBA" id="ARBA00004370"/>
    </source>
</evidence>
<dbReference type="InterPro" id="IPR003594">
    <property type="entry name" value="HATPase_dom"/>
</dbReference>
<dbReference type="GO" id="GO:0000155">
    <property type="term" value="F:phosphorelay sensor kinase activity"/>
    <property type="evidence" value="ECO:0007669"/>
    <property type="project" value="InterPro"/>
</dbReference>
<dbReference type="InterPro" id="IPR003661">
    <property type="entry name" value="HisK_dim/P_dom"/>
</dbReference>
<keyword evidence="4" id="KW-0597">Phosphoprotein</keyword>
<dbReference type="InterPro" id="IPR036097">
    <property type="entry name" value="HisK_dim/P_sf"/>
</dbReference>
<evidence type="ECO:0000256" key="3">
    <source>
        <dbReference type="ARBA" id="ARBA00012438"/>
    </source>
</evidence>
<accession>A0A1X7APL7</accession>
<feature type="domain" description="Histidine kinase" evidence="11">
    <location>
        <begin position="477"/>
        <end position="694"/>
    </location>
</feature>
<dbReference type="Gene3D" id="6.10.340.10">
    <property type="match status" value="1"/>
</dbReference>
<dbReference type="PROSITE" id="PS50109">
    <property type="entry name" value="HIS_KIN"/>
    <property type="match status" value="1"/>
</dbReference>
<protein>
    <recommendedName>
        <fullName evidence="3">histidine kinase</fullName>
        <ecNumber evidence="3">2.7.13.3</ecNumber>
    </recommendedName>
</protein>
<feature type="transmembrane region" description="Helical" evidence="10">
    <location>
        <begin position="392"/>
        <end position="413"/>
    </location>
</feature>
<dbReference type="InterPro" id="IPR036890">
    <property type="entry name" value="HATPase_C_sf"/>
</dbReference>
<dbReference type="SUPFAM" id="SSF55874">
    <property type="entry name" value="ATPase domain of HSP90 chaperone/DNA topoisomerase II/histidine kinase"/>
    <property type="match status" value="1"/>
</dbReference>
<dbReference type="PROSITE" id="PS50885">
    <property type="entry name" value="HAMP"/>
    <property type="match status" value="1"/>
</dbReference>
<dbReference type="Pfam" id="PF02518">
    <property type="entry name" value="HATPase_c"/>
    <property type="match status" value="1"/>
</dbReference>
<evidence type="ECO:0000313" key="13">
    <source>
        <dbReference type="EMBL" id="SMA50236.1"/>
    </source>
</evidence>
<dbReference type="AlphaFoldDB" id="A0A1X7APL7"/>
<proteinExistence type="predicted"/>
<evidence type="ECO:0000313" key="14">
    <source>
        <dbReference type="Proteomes" id="UP000196573"/>
    </source>
</evidence>
<dbReference type="CDD" id="cd06225">
    <property type="entry name" value="HAMP"/>
    <property type="match status" value="1"/>
</dbReference>
<evidence type="ECO:0000256" key="10">
    <source>
        <dbReference type="SAM" id="Phobius"/>
    </source>
</evidence>
<sequence>MKLGRQLLVVSLLLLALPLAGVRWVQEMELTYREQQVQVLNASLRSMAASLALQGLLPESINGNGSVYVQPVSSPLLIDGYFEDWKARDLTSRPYADAGHPDFSARVFTAIHSSTLYLAFQVHTGNVVYFAPQGSHQFSSDRIELLTGSAVPDKAVQRYSITTEAPGPVVPRLITNISSQPTFRENRIRGYWRDIPDGYQLELAIPISLLPVSDDGFRHFGFRILDGTGKGVISSFASQPTVNTLPGVLVLPDEPLTQALEPFLEDDLRLGVIDNAGWQIAKTRVGHTEDHHQEEPFWLISWVYRKILSWNNIPEYQAGWRTGSWQNSPLKSVLAGEPSAVWRRQNDNYMLLAAWPLIKQGEDQDPQIVGALIAEQGSDAIMALASRSFNRLFSLSLLVIVLVAGGLLGYASWLSLRIRKLNQATERFFQDGREGRSTLEFPVSTSRDELGELSRSIAAMIRRQQEHTEYLRTLGSKLSHELRTPLAVVRSSLDNLSHESLNDKGQMYASRALDGADRLGLILNSISEATRLENMIASDADLQEFETVDLAAMLSDLFQAYSAIYPDARFQLSSPQASCPVRIIPELVVQAMDKLVANAVDFCSEQGEVTLGLQANGRGYCLTVANDGDLLPEAMQGRLFESMVSVRKTRDEKPHLGLGLYIARLVMEKHGGSIVGENRTANNGVIFSLNFPAQ</sequence>
<dbReference type="SMART" id="SM00388">
    <property type="entry name" value="HisKA"/>
    <property type="match status" value="1"/>
</dbReference>
<keyword evidence="8 10" id="KW-1133">Transmembrane helix</keyword>
<evidence type="ECO:0000256" key="1">
    <source>
        <dbReference type="ARBA" id="ARBA00000085"/>
    </source>
</evidence>
<comment type="subcellular location">
    <subcellularLocation>
        <location evidence="2">Membrane</location>
    </subcellularLocation>
</comment>
<dbReference type="CDD" id="cd00075">
    <property type="entry name" value="HATPase"/>
    <property type="match status" value="1"/>
</dbReference>
<organism evidence="13 14">
    <name type="scientific">Parendozoicomonas haliclonae</name>
    <dbReference type="NCBI Taxonomy" id="1960125"/>
    <lineage>
        <taxon>Bacteria</taxon>
        <taxon>Pseudomonadati</taxon>
        <taxon>Pseudomonadota</taxon>
        <taxon>Gammaproteobacteria</taxon>
        <taxon>Oceanospirillales</taxon>
        <taxon>Endozoicomonadaceae</taxon>
        <taxon>Parendozoicomonas</taxon>
    </lineage>
</organism>
<evidence type="ECO:0000256" key="5">
    <source>
        <dbReference type="ARBA" id="ARBA00022679"/>
    </source>
</evidence>
<dbReference type="GO" id="GO:0016020">
    <property type="term" value="C:membrane"/>
    <property type="evidence" value="ECO:0007669"/>
    <property type="project" value="UniProtKB-SubCell"/>
</dbReference>
<feature type="domain" description="HAMP" evidence="12">
    <location>
        <begin position="412"/>
        <end position="469"/>
    </location>
</feature>
<dbReference type="Gene3D" id="2.60.40.1190">
    <property type="match status" value="1"/>
</dbReference>
<dbReference type="Proteomes" id="UP000196573">
    <property type="component" value="Unassembled WGS sequence"/>
</dbReference>
<dbReference type="EC" id="2.7.13.3" evidence="3"/>